<reference evidence="2" key="1">
    <citation type="journal article" date="2016" name="Nature">
        <title>Genome evolution in the allotetraploid frog Xenopus laevis.</title>
        <authorList>
            <person name="Session A.M."/>
            <person name="Uno Y."/>
            <person name="Kwon T."/>
            <person name="Chapman J.A."/>
            <person name="Toyoda A."/>
            <person name="Takahashi S."/>
            <person name="Fukui A."/>
            <person name="Hikosaka A."/>
            <person name="Suzuki A."/>
            <person name="Kondo M."/>
            <person name="van Heeringen S.J."/>
            <person name="Quigley I."/>
            <person name="Heinz S."/>
            <person name="Ogino H."/>
            <person name="Ochi H."/>
            <person name="Hellsten U."/>
            <person name="Lyons J.B."/>
            <person name="Simakov O."/>
            <person name="Putnam N."/>
            <person name="Stites J."/>
            <person name="Kuroki Y."/>
            <person name="Tanaka T."/>
            <person name="Michiue T."/>
            <person name="Watanabe M."/>
            <person name="Bogdanovic O."/>
            <person name="Lister R."/>
            <person name="Georgiou G."/>
            <person name="Paranjpe S.S."/>
            <person name="van Kruijsbergen I."/>
            <person name="Shu S."/>
            <person name="Carlson J."/>
            <person name="Kinoshita T."/>
            <person name="Ohta Y."/>
            <person name="Mawaribuchi S."/>
            <person name="Jenkins J."/>
            <person name="Grimwood J."/>
            <person name="Schmutz J."/>
            <person name="Mitros T."/>
            <person name="Mozaffari S.V."/>
            <person name="Suzuki Y."/>
            <person name="Haramoto Y."/>
            <person name="Yamamoto T.S."/>
            <person name="Takagi C."/>
            <person name="Heald R."/>
            <person name="Miller K."/>
            <person name="Haudenschild C."/>
            <person name="Kitzman J."/>
            <person name="Nakayama T."/>
            <person name="Izutsu Y."/>
            <person name="Robert J."/>
            <person name="Fortriede J."/>
            <person name="Burns K."/>
            <person name="Lotay V."/>
            <person name="Karimi K."/>
            <person name="Yasuoka Y."/>
            <person name="Dichmann D.S."/>
            <person name="Flajnik M.F."/>
            <person name="Houston D.W."/>
            <person name="Shendure J."/>
            <person name="DuPasquier L."/>
            <person name="Vize P.D."/>
            <person name="Zorn A.M."/>
            <person name="Ito M."/>
            <person name="Marcotte E.M."/>
            <person name="Wallingford J.B."/>
            <person name="Ito Y."/>
            <person name="Asashima M."/>
            <person name="Ueno N."/>
            <person name="Matsuda Y."/>
            <person name="Veenstra G.J."/>
            <person name="Fujiyama A."/>
            <person name="Harland R.M."/>
            <person name="Taira M."/>
            <person name="Rokhsar D.S."/>
        </authorList>
    </citation>
    <scope>NUCLEOTIDE SEQUENCE [LARGE SCALE GENOMIC DNA]</scope>
    <source>
        <strain evidence="2">J</strain>
    </source>
</reference>
<organism evidence="1 2">
    <name type="scientific">Xenopus laevis</name>
    <name type="common">African clawed frog</name>
    <dbReference type="NCBI Taxonomy" id="8355"/>
    <lineage>
        <taxon>Eukaryota</taxon>
        <taxon>Metazoa</taxon>
        <taxon>Chordata</taxon>
        <taxon>Craniata</taxon>
        <taxon>Vertebrata</taxon>
        <taxon>Euteleostomi</taxon>
        <taxon>Amphibia</taxon>
        <taxon>Batrachia</taxon>
        <taxon>Anura</taxon>
        <taxon>Pipoidea</taxon>
        <taxon>Pipidae</taxon>
        <taxon>Xenopodinae</taxon>
        <taxon>Xenopus</taxon>
        <taxon>Xenopus</taxon>
    </lineage>
</organism>
<evidence type="ECO:0000313" key="1">
    <source>
        <dbReference type="EMBL" id="OCT65335.1"/>
    </source>
</evidence>
<accession>A0A974C2E4</accession>
<sequence>MRKDIIGEIKWTSYDYFIARDSLVEVVENQIYGRGPAGQDEGQSSTEVPLQITRGDKLGNFQEVHGNISREPTSHQHHCSLHGTTYRCTSV</sequence>
<name>A0A974C2E4_XENLA</name>
<evidence type="ECO:0000313" key="2">
    <source>
        <dbReference type="Proteomes" id="UP000694892"/>
    </source>
</evidence>
<protein>
    <submittedName>
        <fullName evidence="1">Uncharacterized protein</fullName>
    </submittedName>
</protein>
<dbReference type="Proteomes" id="UP000694892">
    <property type="component" value="Chromosome 8S"/>
</dbReference>
<dbReference type="EMBL" id="CM004481">
    <property type="protein sequence ID" value="OCT65335.1"/>
    <property type="molecule type" value="Genomic_DNA"/>
</dbReference>
<dbReference type="AlphaFoldDB" id="A0A974C2E4"/>
<gene>
    <name evidence="1" type="ORF">XELAEV_18041575mg</name>
</gene>
<proteinExistence type="predicted"/>